<feature type="compositionally biased region" description="Basic and acidic residues" evidence="3">
    <location>
        <begin position="369"/>
        <end position="381"/>
    </location>
</feature>
<feature type="domain" description="Ig-like" evidence="4">
    <location>
        <begin position="6"/>
        <end position="94"/>
    </location>
</feature>
<gene>
    <name evidence="5" type="primary">Sirpa</name>
    <name evidence="5" type="ORF">EYF80_012520</name>
</gene>
<dbReference type="PROSITE" id="PS50835">
    <property type="entry name" value="IG_LIKE"/>
    <property type="match status" value="1"/>
</dbReference>
<dbReference type="InterPro" id="IPR007110">
    <property type="entry name" value="Ig-like_dom"/>
</dbReference>
<dbReference type="EMBL" id="SRLO01000085">
    <property type="protein sequence ID" value="TNN77213.1"/>
    <property type="molecule type" value="Genomic_DNA"/>
</dbReference>
<evidence type="ECO:0000256" key="1">
    <source>
        <dbReference type="ARBA" id="ARBA00023157"/>
    </source>
</evidence>
<evidence type="ECO:0000313" key="6">
    <source>
        <dbReference type="Proteomes" id="UP000314294"/>
    </source>
</evidence>
<keyword evidence="6" id="KW-1185">Reference proteome</keyword>
<dbReference type="AlphaFoldDB" id="A0A4Z2IJ59"/>
<dbReference type="Proteomes" id="UP000314294">
    <property type="component" value="Unassembled WGS sequence"/>
</dbReference>
<name>A0A4Z2IJ59_9TELE</name>
<comment type="caution">
    <text evidence="5">The sequence shown here is derived from an EMBL/GenBank/DDBJ whole genome shotgun (WGS) entry which is preliminary data.</text>
</comment>
<dbReference type="InterPro" id="IPR036179">
    <property type="entry name" value="Ig-like_dom_sf"/>
</dbReference>
<proteinExistence type="predicted"/>
<dbReference type="Gene3D" id="2.60.40.10">
    <property type="entry name" value="Immunoglobulins"/>
    <property type="match status" value="2"/>
</dbReference>
<evidence type="ECO:0000256" key="2">
    <source>
        <dbReference type="ARBA" id="ARBA00023180"/>
    </source>
</evidence>
<keyword evidence="1" id="KW-1015">Disulfide bond</keyword>
<dbReference type="Pfam" id="PF13927">
    <property type="entry name" value="Ig_3"/>
    <property type="match status" value="1"/>
</dbReference>
<evidence type="ECO:0000259" key="4">
    <source>
        <dbReference type="PROSITE" id="PS50835"/>
    </source>
</evidence>
<evidence type="ECO:0000256" key="3">
    <source>
        <dbReference type="SAM" id="MobiDB-lite"/>
    </source>
</evidence>
<reference evidence="5 6" key="1">
    <citation type="submission" date="2019-03" db="EMBL/GenBank/DDBJ databases">
        <title>First draft genome of Liparis tanakae, snailfish: a comprehensive survey of snailfish specific genes.</title>
        <authorList>
            <person name="Kim W."/>
            <person name="Song I."/>
            <person name="Jeong J.-H."/>
            <person name="Kim D."/>
            <person name="Kim S."/>
            <person name="Ryu S."/>
            <person name="Song J.Y."/>
            <person name="Lee S.K."/>
        </authorList>
    </citation>
    <scope>NUCLEOTIDE SEQUENCE [LARGE SCALE GENOMIC DNA]</scope>
    <source>
        <tissue evidence="5">Muscle</tissue>
    </source>
</reference>
<dbReference type="CDD" id="cd00099">
    <property type="entry name" value="IgV"/>
    <property type="match status" value="1"/>
</dbReference>
<dbReference type="PANTHER" id="PTHR19971">
    <property type="entry name" value="SIGNAL-REGULATORY PROTEIN BETA"/>
    <property type="match status" value="1"/>
</dbReference>
<protein>
    <submittedName>
        <fullName evidence="5">Tyrosine-protein phosphatase non-receptor type substrate 1</fullName>
    </submittedName>
</protein>
<dbReference type="InterPro" id="IPR003599">
    <property type="entry name" value="Ig_sub"/>
</dbReference>
<dbReference type="InterPro" id="IPR051755">
    <property type="entry name" value="Ig-like_CS_Receptor"/>
</dbReference>
<dbReference type="SUPFAM" id="SSF48726">
    <property type="entry name" value="Immunoglobulin"/>
    <property type="match status" value="2"/>
</dbReference>
<sequence>MAPLSPALTAAPEGLRVRQHPPSLSVMRGETATLSCHFQVESLKYGVQWFRMESGKRPVPKSRRRAVVEENQTSSLVVSEATLEDAGWYYCEVNVLQRDPECGGGTELVVLAPPSAPKIYLQIPPDPQTGHWALFCLTGGFHPNELTLTWTYQSAAGNIDHLSITNCTLPVLNPHGNLSERLADRALLSSDWLVNSMPTSRSRCFQVMDNHSGDVYLFSVVVLPQKDSLAAGITFTCGVQDHPAMTTALTASFTWDASPNELLGHLNVLKMCLLSALTAVFLLEAAVALIPPPVRRPAHVTGRAPVEATPHPSRQTPHRLPHGGGGEVEDERVQTGVEGAAQQGFVPPVGTFPHDVTDHVRQVVGPEAQGEHQQRSQRHADGPQPPAPVDVLQPGQNPDEVDHTSLCTAAAAAADDVLAFGESPWLMKGTMNTMLRWTKQKIQKKTLAATAYTGRLFRVCRMGNATPR</sequence>
<dbReference type="OrthoDB" id="10043043at2759"/>
<evidence type="ECO:0000313" key="5">
    <source>
        <dbReference type="EMBL" id="TNN77213.1"/>
    </source>
</evidence>
<keyword evidence="2" id="KW-0325">Glycoprotein</keyword>
<feature type="region of interest" description="Disordered" evidence="3">
    <location>
        <begin position="367"/>
        <end position="400"/>
    </location>
</feature>
<dbReference type="SMART" id="SM00409">
    <property type="entry name" value="IG"/>
    <property type="match status" value="1"/>
</dbReference>
<keyword evidence="5" id="KW-0675">Receptor</keyword>
<organism evidence="5 6">
    <name type="scientific">Liparis tanakae</name>
    <name type="common">Tanaka's snailfish</name>
    <dbReference type="NCBI Taxonomy" id="230148"/>
    <lineage>
        <taxon>Eukaryota</taxon>
        <taxon>Metazoa</taxon>
        <taxon>Chordata</taxon>
        <taxon>Craniata</taxon>
        <taxon>Vertebrata</taxon>
        <taxon>Euteleostomi</taxon>
        <taxon>Actinopterygii</taxon>
        <taxon>Neopterygii</taxon>
        <taxon>Teleostei</taxon>
        <taxon>Neoteleostei</taxon>
        <taxon>Acanthomorphata</taxon>
        <taxon>Eupercaria</taxon>
        <taxon>Perciformes</taxon>
        <taxon>Cottioidei</taxon>
        <taxon>Cottales</taxon>
        <taxon>Liparidae</taxon>
        <taxon>Liparis</taxon>
    </lineage>
</organism>
<accession>A0A4Z2IJ59</accession>
<feature type="region of interest" description="Disordered" evidence="3">
    <location>
        <begin position="304"/>
        <end position="334"/>
    </location>
</feature>
<dbReference type="InterPro" id="IPR013783">
    <property type="entry name" value="Ig-like_fold"/>
</dbReference>